<gene>
    <name evidence="1" type="ORF">CM19_00685</name>
</gene>
<sequence>MMVKPEYKKPKRVLGWGDYKGIRKFELVYDLPQEAYEVLLKLLNVQGDTEFASIEQHLPWLIHAPSLGDRVTISRIMVDEMRHGWQVIQILKEFGDEGKKIAEELLSRRMGKHKLDAFNIPLNMWEDTYGFTFLIDRVGMYQLLAFEDSSYGPLARAIPTMMMEEEFHINFGYQGIKKLVEEGKKSLAQALVNKWFPRGLDMFGHSKSITIDLGYKYGIKKMKSEEMRQLYVKEVKELIEPLGLELPDPNRNRRIY</sequence>
<reference evidence="1 2" key="1">
    <citation type="submission" date="2014-03" db="EMBL/GenBank/DDBJ databases">
        <title>Draft genome sequence of the novel thermoacidophilic archaea Acidianus copahuensis ALE1 strain, isolated from Copahue volcanic area in Neuquen Argentina.</title>
        <authorList>
            <person name="Urbieta M.S."/>
            <person name="Rascovan N."/>
            <person name="Castro C."/>
            <person name="Revale S."/>
            <person name="Giaveno M.A."/>
            <person name="Vazquez M.P."/>
            <person name="Donati E.R."/>
        </authorList>
    </citation>
    <scope>NUCLEOTIDE SEQUENCE [LARGE SCALE GENOMIC DNA]</scope>
    <source>
        <strain evidence="1 2">ALE1</strain>
    </source>
</reference>
<dbReference type="STRING" id="1160895.CM19_00685"/>
<dbReference type="GO" id="GO:0005829">
    <property type="term" value="C:cytosol"/>
    <property type="evidence" value="ECO:0007669"/>
    <property type="project" value="TreeGrafter"/>
</dbReference>
<dbReference type="EMBL" id="JFZT01000014">
    <property type="protein sequence ID" value="EZQ11519.1"/>
    <property type="molecule type" value="Genomic_DNA"/>
</dbReference>
<dbReference type="InterPro" id="IPR009078">
    <property type="entry name" value="Ferritin-like_SF"/>
</dbReference>
<dbReference type="InterPro" id="IPR012347">
    <property type="entry name" value="Ferritin-like"/>
</dbReference>
<dbReference type="RefSeq" id="WP_048098514.1">
    <property type="nucleotide sequence ID" value="NZ_JFZT01000014.1"/>
</dbReference>
<keyword evidence="2" id="KW-1185">Reference proteome</keyword>
<dbReference type="Proteomes" id="UP000024332">
    <property type="component" value="Unassembled WGS sequence"/>
</dbReference>
<comment type="caution">
    <text evidence="1">The sequence shown here is derived from an EMBL/GenBank/DDBJ whole genome shotgun (WGS) entry which is preliminary data.</text>
</comment>
<evidence type="ECO:0000313" key="1">
    <source>
        <dbReference type="EMBL" id="EZQ11519.1"/>
    </source>
</evidence>
<dbReference type="OrthoDB" id="37998at2157"/>
<dbReference type="InterPro" id="IPR007814">
    <property type="entry name" value="PaaA_PaaC"/>
</dbReference>
<dbReference type="Pfam" id="PF05138">
    <property type="entry name" value="PaaA_PaaC"/>
    <property type="match status" value="1"/>
</dbReference>
<accession>A0A031LVL5</accession>
<organism evidence="1 2">
    <name type="scientific">Candidatus Acidianus copahuensis</name>
    <dbReference type="NCBI Taxonomy" id="1160895"/>
    <lineage>
        <taxon>Archaea</taxon>
        <taxon>Thermoproteota</taxon>
        <taxon>Thermoprotei</taxon>
        <taxon>Sulfolobales</taxon>
        <taxon>Sulfolobaceae</taxon>
        <taxon>Acidianus</taxon>
    </lineage>
</organism>
<dbReference type="PANTHER" id="PTHR30458">
    <property type="entry name" value="PHENYLACETIC ACID DEGRADATION PROTEIN PAA"/>
    <property type="match status" value="1"/>
</dbReference>
<dbReference type="PANTHER" id="PTHR30458:SF0">
    <property type="entry name" value="1,2-PHENYLACETYL-COA EPOXIDASE, SUBUNIT C"/>
    <property type="match status" value="1"/>
</dbReference>
<dbReference type="AlphaFoldDB" id="A0A031LVL5"/>
<dbReference type="GO" id="GO:0010124">
    <property type="term" value="P:phenylacetate catabolic process"/>
    <property type="evidence" value="ECO:0007669"/>
    <property type="project" value="InterPro"/>
</dbReference>
<proteinExistence type="predicted"/>
<name>A0A031LVL5_9CREN</name>
<protein>
    <submittedName>
        <fullName evidence="1">Ring oxydation complex/ phenylacetic acid degradation</fullName>
    </submittedName>
</protein>
<dbReference type="Gene3D" id="1.20.1260.10">
    <property type="match status" value="1"/>
</dbReference>
<dbReference type="SUPFAM" id="SSF47240">
    <property type="entry name" value="Ferritin-like"/>
    <property type="match status" value="1"/>
</dbReference>
<dbReference type="InterPro" id="IPR052703">
    <property type="entry name" value="Aromatic_CoA_ox/epox"/>
</dbReference>
<evidence type="ECO:0000313" key="2">
    <source>
        <dbReference type="Proteomes" id="UP000024332"/>
    </source>
</evidence>